<reference evidence="2 3" key="1">
    <citation type="submission" date="2018-06" db="EMBL/GenBank/DDBJ databases">
        <title>Genome conservation of Clostridium tetani.</title>
        <authorList>
            <person name="Bruggemann H."/>
            <person name="Popoff M.R."/>
        </authorList>
    </citation>
    <scope>NUCLEOTIDE SEQUENCE [LARGE SCALE GENOMIC DNA]</scope>
    <source>
        <strain evidence="2 3">2017.061</strain>
    </source>
</reference>
<comment type="caution">
    <text evidence="2">The sequence shown here is derived from an EMBL/GenBank/DDBJ whole genome shotgun (WGS) entry which is preliminary data.</text>
</comment>
<proteinExistence type="predicted"/>
<dbReference type="Gene3D" id="3.30.420.40">
    <property type="match status" value="2"/>
</dbReference>
<dbReference type="InterPro" id="IPR056546">
    <property type="entry name" value="MreB_MamK-like"/>
</dbReference>
<evidence type="ECO:0000259" key="1">
    <source>
        <dbReference type="SMART" id="SM00842"/>
    </source>
</evidence>
<feature type="domain" description="SHS2" evidence="1">
    <location>
        <begin position="11"/>
        <end position="204"/>
    </location>
</feature>
<dbReference type="SMART" id="SM00842">
    <property type="entry name" value="FtsA"/>
    <property type="match status" value="1"/>
</dbReference>
<dbReference type="RefSeq" id="WP_129029632.1">
    <property type="nucleotide sequence ID" value="NZ_AP026806.1"/>
</dbReference>
<dbReference type="PANTHER" id="PTHR32432">
    <property type="entry name" value="CELL DIVISION PROTEIN FTSA-RELATED"/>
    <property type="match status" value="1"/>
</dbReference>
<dbReference type="AlphaFoldDB" id="A0A4Q0VG15"/>
<dbReference type="InterPro" id="IPR043129">
    <property type="entry name" value="ATPase_NBD"/>
</dbReference>
<dbReference type="SUPFAM" id="SSF53067">
    <property type="entry name" value="Actin-like ATPase domain"/>
    <property type="match status" value="2"/>
</dbReference>
<dbReference type="EMBL" id="QMAP01000001">
    <property type="protein sequence ID" value="RXI50581.1"/>
    <property type="molecule type" value="Genomic_DNA"/>
</dbReference>
<accession>A0A4Q0VG15</accession>
<evidence type="ECO:0000313" key="3">
    <source>
        <dbReference type="Proteomes" id="UP000290921"/>
    </source>
</evidence>
<dbReference type="PANTHER" id="PTHR32432:SF3">
    <property type="entry name" value="ETHANOLAMINE UTILIZATION PROTEIN EUTJ"/>
    <property type="match status" value="1"/>
</dbReference>
<sequence>MGEEKNIQDIIFALDIGTRSILGTVGVVKDKKFNVMEEFYLEHKERAMVDGQIHDINLVAQSVREIKLKLEEKLNIKLSQVSIAAAGRFLKTITVKERLEIEGNSEIDKDLIRSLELTAIKTAENEVKKDEGELYCVGYSVINYYLNGYVISNLLGHKGEDIATEIIATFLPRSVVDSIYSVMNKVDLKVISLTLEPIAAIEAIIPQKLRLLNLALVDIGAGTSDIAISSKETISAYGMVSLAGDEITEAIAQNCLVDFNTAEEIKKNIDKCEIIKYIDVLGLENEISSEEVKNIIDPVVNNISEEISKKILELNGGKNPSAVFLVGGGAYTPGIKKYISEKLKLPEQRIAVKGRGSIESCVCKDESLDAIGVTVLGIALVSIKNLGHDFIDVILNGNIVSLFRSKRHTIMDVMVQGGINPKLLIGKNGKNIRFNLNGISRVAFGTLATNAEVKLDGKIANIDSEINEGQNIDIIFAKDGQDPLPKVKDYIKKLYSIDFYLNDIIYTIQPMALINGEKSSAQEEIKEGDNVDIINIETLGEFKRYIDNENLNYKYYLQGIELADSYLIKEGDRIYKIKDEKINIKELEKNDLKEESIVTEEEKKNTLSIKTEDSSNKEINIKINGQSFSLKGKKEYVFVDIFNYIQMDLTQIHGKLILKLNGEEASYNTKLKDGDIIEARWEN</sequence>
<name>A0A4Q0VG15_CLOTA</name>
<organism evidence="2 3">
    <name type="scientific">Clostridium tetani</name>
    <dbReference type="NCBI Taxonomy" id="1513"/>
    <lineage>
        <taxon>Bacteria</taxon>
        <taxon>Bacillati</taxon>
        <taxon>Bacillota</taxon>
        <taxon>Clostridia</taxon>
        <taxon>Eubacteriales</taxon>
        <taxon>Clostridiaceae</taxon>
        <taxon>Clostridium</taxon>
    </lineage>
</organism>
<gene>
    <name evidence="2" type="ORF">DP130_01010</name>
</gene>
<dbReference type="CDD" id="cd24004">
    <property type="entry name" value="ASKHA_NBD_PilM-like"/>
    <property type="match status" value="1"/>
</dbReference>
<keyword evidence="2" id="KW-0132">Cell division</keyword>
<dbReference type="InterPro" id="IPR003494">
    <property type="entry name" value="SHS2_FtsA"/>
</dbReference>
<dbReference type="Pfam" id="PF06723">
    <property type="entry name" value="MreB_Mbl"/>
    <property type="match status" value="1"/>
</dbReference>
<evidence type="ECO:0000313" key="2">
    <source>
        <dbReference type="EMBL" id="RXI50581.1"/>
    </source>
</evidence>
<protein>
    <submittedName>
        <fullName evidence="2">Cell division protein FtsA</fullName>
    </submittedName>
</protein>
<dbReference type="GO" id="GO:0051301">
    <property type="term" value="P:cell division"/>
    <property type="evidence" value="ECO:0007669"/>
    <property type="project" value="UniProtKB-KW"/>
</dbReference>
<dbReference type="InterPro" id="IPR050696">
    <property type="entry name" value="FtsA/MreB"/>
</dbReference>
<dbReference type="Proteomes" id="UP000290921">
    <property type="component" value="Unassembled WGS sequence"/>
</dbReference>
<keyword evidence="2" id="KW-0131">Cell cycle</keyword>